<evidence type="ECO:0000259" key="5">
    <source>
        <dbReference type="PROSITE" id="PS01124"/>
    </source>
</evidence>
<dbReference type="AlphaFoldDB" id="A0A927MY62"/>
<dbReference type="SMART" id="SM00342">
    <property type="entry name" value="HTH_ARAC"/>
    <property type="match status" value="1"/>
</dbReference>
<keyword evidence="1" id="KW-0805">Transcription regulation</keyword>
<keyword evidence="4" id="KW-0804">Transcription</keyword>
<keyword evidence="3" id="KW-0010">Activator</keyword>
<keyword evidence="7" id="KW-1185">Reference proteome</keyword>
<protein>
    <submittedName>
        <fullName evidence="6">AraC-like DNA-binding protein</fullName>
    </submittedName>
</protein>
<comment type="caution">
    <text evidence="6">The sequence shown here is derived from an EMBL/GenBank/DDBJ whole genome shotgun (WGS) entry which is preliminary data.</text>
</comment>
<dbReference type="PRINTS" id="PR00032">
    <property type="entry name" value="HTHARAC"/>
</dbReference>
<accession>A0A927MY62</accession>
<dbReference type="Pfam" id="PF12833">
    <property type="entry name" value="HTH_18"/>
    <property type="match status" value="1"/>
</dbReference>
<evidence type="ECO:0000313" key="6">
    <source>
        <dbReference type="EMBL" id="MBE1608377.1"/>
    </source>
</evidence>
<dbReference type="PROSITE" id="PS00041">
    <property type="entry name" value="HTH_ARAC_FAMILY_1"/>
    <property type="match status" value="1"/>
</dbReference>
<evidence type="ECO:0000256" key="2">
    <source>
        <dbReference type="ARBA" id="ARBA00023125"/>
    </source>
</evidence>
<evidence type="ECO:0000313" key="7">
    <source>
        <dbReference type="Proteomes" id="UP000638648"/>
    </source>
</evidence>
<reference evidence="6" key="1">
    <citation type="submission" date="2020-10" db="EMBL/GenBank/DDBJ databases">
        <title>Sequencing the genomes of 1000 actinobacteria strains.</title>
        <authorList>
            <person name="Klenk H.-P."/>
        </authorList>
    </citation>
    <scope>NUCLEOTIDE SEQUENCE</scope>
    <source>
        <strain evidence="6">DSM 45354</strain>
    </source>
</reference>
<sequence length="279" mass="31176">MPVSPPFLDFVVANTQVRAVGGSRQVRDAGYTLVPRTVPDYNLIFVRRGRVTWVLGERTLPLRVGDLLVVPPGVPHSATSTTRRVVLGSLHVEATLTGGQDVFDLLRPPTLRAVRAGTRLDGYLRALITEWDRPADEVRLVLPAWARLVTLELLLHDAALGLLRPRPVDPVVADVLDELNTRLARRTSLAELAELSGFSGQHLNRVFGTVLGLTPLQYLTRLRMERAAAMLTDRQLTIRVIAREVGYEDPYYFSRAFKHHFGRSPSEYRHQLDPGNQPS</sequence>
<dbReference type="InterPro" id="IPR003313">
    <property type="entry name" value="AraC-bd"/>
</dbReference>
<dbReference type="GO" id="GO:0043565">
    <property type="term" value="F:sequence-specific DNA binding"/>
    <property type="evidence" value="ECO:0007669"/>
    <property type="project" value="InterPro"/>
</dbReference>
<evidence type="ECO:0000256" key="1">
    <source>
        <dbReference type="ARBA" id="ARBA00023015"/>
    </source>
</evidence>
<dbReference type="SUPFAM" id="SSF46689">
    <property type="entry name" value="Homeodomain-like"/>
    <property type="match status" value="2"/>
</dbReference>
<dbReference type="InterPro" id="IPR014710">
    <property type="entry name" value="RmlC-like_jellyroll"/>
</dbReference>
<dbReference type="InterPro" id="IPR018060">
    <property type="entry name" value="HTH_AraC"/>
</dbReference>
<dbReference type="Proteomes" id="UP000638648">
    <property type="component" value="Unassembled WGS sequence"/>
</dbReference>
<feature type="domain" description="HTH araC/xylS-type" evidence="5">
    <location>
        <begin position="173"/>
        <end position="271"/>
    </location>
</feature>
<dbReference type="GO" id="GO:0003700">
    <property type="term" value="F:DNA-binding transcription factor activity"/>
    <property type="evidence" value="ECO:0007669"/>
    <property type="project" value="InterPro"/>
</dbReference>
<dbReference type="InterPro" id="IPR037923">
    <property type="entry name" value="HTH-like"/>
</dbReference>
<keyword evidence="2 6" id="KW-0238">DNA-binding</keyword>
<dbReference type="EMBL" id="JADBEM010000001">
    <property type="protein sequence ID" value="MBE1608377.1"/>
    <property type="molecule type" value="Genomic_DNA"/>
</dbReference>
<dbReference type="Gene3D" id="2.60.120.10">
    <property type="entry name" value="Jelly Rolls"/>
    <property type="match status" value="1"/>
</dbReference>
<organism evidence="6 7">
    <name type="scientific">Actinopolymorpha pittospori</name>
    <dbReference type="NCBI Taxonomy" id="648752"/>
    <lineage>
        <taxon>Bacteria</taxon>
        <taxon>Bacillati</taxon>
        <taxon>Actinomycetota</taxon>
        <taxon>Actinomycetes</taxon>
        <taxon>Propionibacteriales</taxon>
        <taxon>Actinopolymorphaceae</taxon>
        <taxon>Actinopolymorpha</taxon>
    </lineage>
</organism>
<dbReference type="RefSeq" id="WP_192752159.1">
    <property type="nucleotide sequence ID" value="NZ_BAABJL010000134.1"/>
</dbReference>
<gene>
    <name evidence="6" type="ORF">HEB94_005225</name>
</gene>
<dbReference type="PROSITE" id="PS01124">
    <property type="entry name" value="HTH_ARAC_FAMILY_2"/>
    <property type="match status" value="1"/>
</dbReference>
<evidence type="ECO:0000256" key="3">
    <source>
        <dbReference type="ARBA" id="ARBA00023159"/>
    </source>
</evidence>
<evidence type="ECO:0000256" key="4">
    <source>
        <dbReference type="ARBA" id="ARBA00023163"/>
    </source>
</evidence>
<dbReference type="SUPFAM" id="SSF51215">
    <property type="entry name" value="Regulatory protein AraC"/>
    <property type="match status" value="1"/>
</dbReference>
<name>A0A927MY62_9ACTN</name>
<dbReference type="InterPro" id="IPR050204">
    <property type="entry name" value="AraC_XylS_family_regulators"/>
</dbReference>
<dbReference type="InterPro" id="IPR020449">
    <property type="entry name" value="Tscrpt_reg_AraC-type_HTH"/>
</dbReference>
<proteinExistence type="predicted"/>
<dbReference type="InterPro" id="IPR009057">
    <property type="entry name" value="Homeodomain-like_sf"/>
</dbReference>
<dbReference type="Pfam" id="PF02311">
    <property type="entry name" value="AraC_binding"/>
    <property type="match status" value="1"/>
</dbReference>
<dbReference type="InterPro" id="IPR018062">
    <property type="entry name" value="HTH_AraC-typ_CS"/>
</dbReference>
<dbReference type="PANTHER" id="PTHR46796">
    <property type="entry name" value="HTH-TYPE TRANSCRIPTIONAL ACTIVATOR RHAS-RELATED"/>
    <property type="match status" value="1"/>
</dbReference>
<dbReference type="Gene3D" id="1.10.10.60">
    <property type="entry name" value="Homeodomain-like"/>
    <property type="match status" value="2"/>
</dbReference>